<dbReference type="SUPFAM" id="SSF51735">
    <property type="entry name" value="NAD(P)-binding Rossmann-fold domains"/>
    <property type="match status" value="1"/>
</dbReference>
<dbReference type="EMBL" id="CP043506">
    <property type="protein sequence ID" value="QEO17802.1"/>
    <property type="molecule type" value="Genomic_DNA"/>
</dbReference>
<evidence type="ECO:0000256" key="5">
    <source>
        <dbReference type="ARBA" id="ARBA00032024"/>
    </source>
</evidence>
<evidence type="ECO:0000256" key="6">
    <source>
        <dbReference type="ARBA" id="ARBA00048793"/>
    </source>
</evidence>
<keyword evidence="4" id="KW-0566">Pantothenate biosynthesis</keyword>
<evidence type="ECO:0000256" key="1">
    <source>
        <dbReference type="ARBA" id="ARBA00004994"/>
    </source>
</evidence>
<accession>A0A5C1YSP4</accession>
<dbReference type="InterPro" id="IPR008927">
    <property type="entry name" value="6-PGluconate_DH-like_C_sf"/>
</dbReference>
<protein>
    <recommendedName>
        <fullName evidence="3">2-dehydropantoate 2-reductase</fullName>
        <ecNumber evidence="2">1.1.1.169</ecNumber>
    </recommendedName>
    <alternativeName>
        <fullName evidence="5">Ketopantoate reductase</fullName>
    </alternativeName>
</protein>
<feature type="domain" description="Ketopantoate reductase C-terminal" evidence="8">
    <location>
        <begin position="202"/>
        <end position="322"/>
    </location>
</feature>
<evidence type="ECO:0000313" key="9">
    <source>
        <dbReference type="EMBL" id="QEO17802.1"/>
    </source>
</evidence>
<organism evidence="9 10">
    <name type="scientific">Acetobacter vaccinii</name>
    <dbReference type="NCBI Taxonomy" id="2592655"/>
    <lineage>
        <taxon>Bacteria</taxon>
        <taxon>Pseudomonadati</taxon>
        <taxon>Pseudomonadota</taxon>
        <taxon>Alphaproteobacteria</taxon>
        <taxon>Acetobacterales</taxon>
        <taxon>Acetobacteraceae</taxon>
        <taxon>Acetobacter</taxon>
    </lineage>
</organism>
<gene>
    <name evidence="9" type="ORF">FLP30_08730</name>
</gene>
<dbReference type="EC" id="1.1.1.169" evidence="2"/>
<dbReference type="Gene3D" id="3.40.50.720">
    <property type="entry name" value="NAD(P)-binding Rossmann-like Domain"/>
    <property type="match status" value="1"/>
</dbReference>
<dbReference type="GO" id="GO:0005737">
    <property type="term" value="C:cytoplasm"/>
    <property type="evidence" value="ECO:0007669"/>
    <property type="project" value="TreeGrafter"/>
</dbReference>
<dbReference type="InterPro" id="IPR051402">
    <property type="entry name" value="KPR-Related"/>
</dbReference>
<sequence>MTVSTPATGLVHPHVCIAGMGGIGGLLASLLAPRPLVLSVVARGETLLALQQQGLTCTNGETTTHHRLPAASRAPDRVQDVIILCGKYHHLPSLLKTVLHAIGPETKIIPVVNGFPWWMAPEDTQPTLQHILDPDGSLSALNPNSIYGCVAYAFSQVVEPGHIHFSGSPRFLLGAATQGGTCTQAVLEILGNDNSVFQEIFDIRKDVWNKLSLNVSSNFLSVLCEATLHSLTSAADTRTLIYQSLKEMQTLGLAYGLSDLPPLEALMSKMEQGGTHPTSMLQDYQHNRPLEVSAMGEAVLALAACYAVPMPTTEALVILTRRKAALRQHLSGQPAYTTQRNL</sequence>
<proteinExistence type="predicted"/>
<dbReference type="InterPro" id="IPR036291">
    <property type="entry name" value="NAD(P)-bd_dom_sf"/>
</dbReference>
<dbReference type="UniPathway" id="UPA00028">
    <property type="reaction ID" value="UER00004"/>
</dbReference>
<evidence type="ECO:0000259" key="7">
    <source>
        <dbReference type="Pfam" id="PF02558"/>
    </source>
</evidence>
<comment type="pathway">
    <text evidence="1">Cofactor biosynthesis; (R)-pantothenate biosynthesis; (R)-pantoate from 3-methyl-2-oxobutanoate: step 2/2.</text>
</comment>
<evidence type="ECO:0000256" key="2">
    <source>
        <dbReference type="ARBA" id="ARBA00013014"/>
    </source>
</evidence>
<dbReference type="KEGG" id="acek:FLP30_08730"/>
<dbReference type="OrthoDB" id="247668at2"/>
<dbReference type="InterPro" id="IPR013328">
    <property type="entry name" value="6PGD_dom2"/>
</dbReference>
<dbReference type="Pfam" id="PF08546">
    <property type="entry name" value="ApbA_C"/>
    <property type="match status" value="1"/>
</dbReference>
<dbReference type="Proteomes" id="UP000324536">
    <property type="component" value="Chromosome"/>
</dbReference>
<reference evidence="9 10" key="1">
    <citation type="submission" date="2019-09" db="EMBL/GenBank/DDBJ databases">
        <title>Genome sequencing of strain KACC 21233.</title>
        <authorList>
            <person name="Heo J."/>
            <person name="Kim S.-J."/>
            <person name="Kim J.-S."/>
            <person name="Hong S.-B."/>
            <person name="Kwon S.-W."/>
        </authorList>
    </citation>
    <scope>NUCLEOTIDE SEQUENCE [LARGE SCALE GENOMIC DNA]</scope>
    <source>
        <strain evidence="9 10">KACC 21233</strain>
    </source>
</reference>
<dbReference type="GO" id="GO:0008677">
    <property type="term" value="F:2-dehydropantoate 2-reductase activity"/>
    <property type="evidence" value="ECO:0007669"/>
    <property type="project" value="UniProtKB-EC"/>
</dbReference>
<dbReference type="Gene3D" id="1.10.1040.10">
    <property type="entry name" value="N-(1-d-carboxylethyl)-l-norvaline Dehydrogenase, domain 2"/>
    <property type="match status" value="1"/>
</dbReference>
<name>A0A5C1YSP4_9PROT</name>
<evidence type="ECO:0000256" key="3">
    <source>
        <dbReference type="ARBA" id="ARBA00019465"/>
    </source>
</evidence>
<comment type="catalytic activity">
    <reaction evidence="6">
        <text>(R)-pantoate + NADP(+) = 2-dehydropantoate + NADPH + H(+)</text>
        <dbReference type="Rhea" id="RHEA:16233"/>
        <dbReference type="ChEBI" id="CHEBI:11561"/>
        <dbReference type="ChEBI" id="CHEBI:15378"/>
        <dbReference type="ChEBI" id="CHEBI:15980"/>
        <dbReference type="ChEBI" id="CHEBI:57783"/>
        <dbReference type="ChEBI" id="CHEBI:58349"/>
        <dbReference type="EC" id="1.1.1.169"/>
    </reaction>
</comment>
<dbReference type="RefSeq" id="WP_149279478.1">
    <property type="nucleotide sequence ID" value="NZ_CP043506.1"/>
</dbReference>
<feature type="domain" description="Ketopantoate reductase N-terminal" evidence="7">
    <location>
        <begin position="15"/>
        <end position="176"/>
    </location>
</feature>
<dbReference type="InterPro" id="IPR013332">
    <property type="entry name" value="KPR_N"/>
</dbReference>
<evidence type="ECO:0000256" key="4">
    <source>
        <dbReference type="ARBA" id="ARBA00022655"/>
    </source>
</evidence>
<dbReference type="GO" id="GO:0015940">
    <property type="term" value="P:pantothenate biosynthetic process"/>
    <property type="evidence" value="ECO:0007669"/>
    <property type="project" value="UniProtKB-UniPathway"/>
</dbReference>
<dbReference type="AlphaFoldDB" id="A0A5C1YSP4"/>
<evidence type="ECO:0000259" key="8">
    <source>
        <dbReference type="Pfam" id="PF08546"/>
    </source>
</evidence>
<dbReference type="InterPro" id="IPR013752">
    <property type="entry name" value="KPA_reductase"/>
</dbReference>
<dbReference type="SUPFAM" id="SSF48179">
    <property type="entry name" value="6-phosphogluconate dehydrogenase C-terminal domain-like"/>
    <property type="match status" value="1"/>
</dbReference>
<dbReference type="PANTHER" id="PTHR21708">
    <property type="entry name" value="PROBABLE 2-DEHYDROPANTOATE 2-REDUCTASE"/>
    <property type="match status" value="1"/>
</dbReference>
<keyword evidence="10" id="KW-1185">Reference proteome</keyword>
<dbReference type="PANTHER" id="PTHR21708:SF45">
    <property type="entry name" value="2-DEHYDROPANTOATE 2-REDUCTASE"/>
    <property type="match status" value="1"/>
</dbReference>
<evidence type="ECO:0000313" key="10">
    <source>
        <dbReference type="Proteomes" id="UP000324536"/>
    </source>
</evidence>
<dbReference type="Pfam" id="PF02558">
    <property type="entry name" value="ApbA"/>
    <property type="match status" value="1"/>
</dbReference>